<organism evidence="1 2">
    <name type="scientific">Caerostris darwini</name>
    <dbReference type="NCBI Taxonomy" id="1538125"/>
    <lineage>
        <taxon>Eukaryota</taxon>
        <taxon>Metazoa</taxon>
        <taxon>Ecdysozoa</taxon>
        <taxon>Arthropoda</taxon>
        <taxon>Chelicerata</taxon>
        <taxon>Arachnida</taxon>
        <taxon>Araneae</taxon>
        <taxon>Araneomorphae</taxon>
        <taxon>Entelegynae</taxon>
        <taxon>Araneoidea</taxon>
        <taxon>Araneidae</taxon>
        <taxon>Caerostris</taxon>
    </lineage>
</organism>
<dbReference type="EMBL" id="BPLQ01007333">
    <property type="protein sequence ID" value="GIY29600.1"/>
    <property type="molecule type" value="Genomic_DNA"/>
</dbReference>
<comment type="caution">
    <text evidence="1">The sequence shown here is derived from an EMBL/GenBank/DDBJ whole genome shotgun (WGS) entry which is preliminary data.</text>
</comment>
<evidence type="ECO:0000313" key="1">
    <source>
        <dbReference type="EMBL" id="GIY29600.1"/>
    </source>
</evidence>
<dbReference type="Proteomes" id="UP001054837">
    <property type="component" value="Unassembled WGS sequence"/>
</dbReference>
<evidence type="ECO:0000313" key="2">
    <source>
        <dbReference type="Proteomes" id="UP001054837"/>
    </source>
</evidence>
<keyword evidence="2" id="KW-1185">Reference proteome</keyword>
<name>A0AAV4SB07_9ARAC</name>
<accession>A0AAV4SB07</accession>
<reference evidence="1 2" key="1">
    <citation type="submission" date="2021-06" db="EMBL/GenBank/DDBJ databases">
        <title>Caerostris darwini draft genome.</title>
        <authorList>
            <person name="Kono N."/>
            <person name="Arakawa K."/>
        </authorList>
    </citation>
    <scope>NUCLEOTIDE SEQUENCE [LARGE SCALE GENOMIC DNA]</scope>
</reference>
<gene>
    <name evidence="1" type="ORF">CDAR_488631</name>
</gene>
<dbReference type="AlphaFoldDB" id="A0AAV4SB07"/>
<protein>
    <submittedName>
        <fullName evidence="1">Uncharacterized protein</fullName>
    </submittedName>
</protein>
<sequence>MSQNKVRKHLETLSTRTKREQKFVKDETENRQVPILKINIRNHTVCEVERTDYLNRRIASKNEDNEDKNISCSESIFHKFPENISDKEPRHDIVESFESNFNKLAKCIGNSDKGTENISNSTHAFKNDILKETAIVKSSKEKDSNLGGNEKSQKRKINNFSNFELQESISEGKQKRRKINNSGSNLKSSLLQVQQCSKAVPHKFYTQSDSNAAKLVEFTKKCNEMEKFIKNKPSFIPISRNEVSRIFIENVSMKTSLIKWDHSYASSTLHESSKKFKPYSVKVNDYAGNVKEMCDKYMDNYIKYKTEKYRDEEYTDEELVLFPYLSRIEMYFKQDLPDE</sequence>
<proteinExistence type="predicted"/>